<dbReference type="AlphaFoldDB" id="A0A074KWI7"/>
<name>A0A074KWI7_9BACT</name>
<dbReference type="STRING" id="1048983.EL17_13220"/>
<dbReference type="Proteomes" id="UP000027821">
    <property type="component" value="Unassembled WGS sequence"/>
</dbReference>
<comment type="caution">
    <text evidence="1">The sequence shown here is derived from an EMBL/GenBank/DDBJ whole genome shotgun (WGS) entry which is preliminary data.</text>
</comment>
<dbReference type="EMBL" id="JMIH01000022">
    <property type="protein sequence ID" value="KEO73304.1"/>
    <property type="molecule type" value="Genomic_DNA"/>
</dbReference>
<protein>
    <submittedName>
        <fullName evidence="1">Uncharacterized protein</fullName>
    </submittedName>
</protein>
<reference evidence="1 2" key="1">
    <citation type="submission" date="2014-04" db="EMBL/GenBank/DDBJ databases">
        <title>Characterization and application of a salt tolerant electro-active bacterium.</title>
        <authorList>
            <person name="Yang L."/>
            <person name="Wei S."/>
            <person name="Tay Q.X.M."/>
        </authorList>
    </citation>
    <scope>NUCLEOTIDE SEQUENCE [LARGE SCALE GENOMIC DNA]</scope>
    <source>
        <strain evidence="1 2">LY1</strain>
    </source>
</reference>
<accession>A0A074KWI7</accession>
<organism evidence="1 2">
    <name type="scientific">Anditalea andensis</name>
    <dbReference type="NCBI Taxonomy" id="1048983"/>
    <lineage>
        <taxon>Bacteria</taxon>
        <taxon>Pseudomonadati</taxon>
        <taxon>Bacteroidota</taxon>
        <taxon>Cytophagia</taxon>
        <taxon>Cytophagales</taxon>
        <taxon>Cytophagaceae</taxon>
        <taxon>Anditalea</taxon>
    </lineage>
</organism>
<evidence type="ECO:0000313" key="1">
    <source>
        <dbReference type="EMBL" id="KEO73304.1"/>
    </source>
</evidence>
<keyword evidence="2" id="KW-1185">Reference proteome</keyword>
<evidence type="ECO:0000313" key="2">
    <source>
        <dbReference type="Proteomes" id="UP000027821"/>
    </source>
</evidence>
<gene>
    <name evidence="1" type="ORF">EL17_13220</name>
</gene>
<proteinExistence type="predicted"/>
<sequence length="59" mass="6603">MIHEAMRCVEADTVAATLKIALTAFILIKNSRNWDHMIGGGEPILFKYSAKTVRVKNDL</sequence>